<gene>
    <name evidence="16" type="ORF">GEV33_010920</name>
</gene>
<feature type="binding site" evidence="11">
    <location>
        <position position="248"/>
    </location>
    <ligand>
        <name>Zn(2+)</name>
        <dbReference type="ChEBI" id="CHEBI:29105"/>
        <label>2</label>
        <note>catalytic</note>
    </ligand>
</feature>
<feature type="binding site" evidence="12">
    <location>
        <position position="202"/>
    </location>
    <ligand>
        <name>Zn(2+)</name>
        <dbReference type="ChEBI" id="CHEBI:29105"/>
        <label>1</label>
    </ligand>
</feature>
<evidence type="ECO:0000256" key="9">
    <source>
        <dbReference type="ARBA" id="ARBA00023145"/>
    </source>
</evidence>
<keyword evidence="6" id="KW-0378">Hydrolase</keyword>
<evidence type="ECO:0000256" key="5">
    <source>
        <dbReference type="ARBA" id="ARBA00022737"/>
    </source>
</evidence>
<dbReference type="GO" id="GO:0008270">
    <property type="term" value="F:zinc ion binding"/>
    <property type="evidence" value="ECO:0007669"/>
    <property type="project" value="InterPro"/>
</dbReference>
<dbReference type="InterPro" id="IPR000585">
    <property type="entry name" value="Hemopexin-like_dom"/>
</dbReference>
<dbReference type="InterPro" id="IPR036365">
    <property type="entry name" value="PGBD-like_sf"/>
</dbReference>
<evidence type="ECO:0000256" key="10">
    <source>
        <dbReference type="PIRSR" id="PIRSR001191-1"/>
    </source>
</evidence>
<keyword evidence="2" id="KW-0645">Protease</keyword>
<evidence type="ECO:0000256" key="3">
    <source>
        <dbReference type="ARBA" id="ARBA00022723"/>
    </source>
</evidence>
<dbReference type="PANTHER" id="PTHR10201:SF169">
    <property type="entry name" value="MATRIX METALLOPROTEINASE-16-LIKE PROTEIN"/>
    <property type="match status" value="1"/>
</dbReference>
<feature type="binding site" evidence="12">
    <location>
        <position position="410"/>
    </location>
    <ligand>
        <name>Ca(2+)</name>
        <dbReference type="ChEBI" id="CHEBI:29108"/>
        <label>4</label>
    </ligand>
</feature>
<dbReference type="Pfam" id="PF00045">
    <property type="entry name" value="Hemopexin"/>
    <property type="match status" value="4"/>
</dbReference>
<feature type="repeat" description="Hemopexin" evidence="13">
    <location>
        <begin position="502"/>
        <end position="550"/>
    </location>
</feature>
<dbReference type="GO" id="GO:0004222">
    <property type="term" value="F:metalloendopeptidase activity"/>
    <property type="evidence" value="ECO:0007669"/>
    <property type="project" value="InterPro"/>
</dbReference>
<dbReference type="PANTHER" id="PTHR10201">
    <property type="entry name" value="MATRIX METALLOPROTEINASE"/>
    <property type="match status" value="1"/>
</dbReference>
<keyword evidence="17" id="KW-1185">Reference proteome</keyword>
<dbReference type="InterPro" id="IPR033739">
    <property type="entry name" value="M10A_MMP"/>
</dbReference>
<dbReference type="SMART" id="SM00120">
    <property type="entry name" value="HX"/>
    <property type="match status" value="4"/>
</dbReference>
<dbReference type="GO" id="GO:0005615">
    <property type="term" value="C:extracellular space"/>
    <property type="evidence" value="ECO:0007669"/>
    <property type="project" value="TreeGrafter"/>
</dbReference>
<dbReference type="SUPFAM" id="SSF50923">
    <property type="entry name" value="Hemopexin-like domain"/>
    <property type="match status" value="1"/>
</dbReference>
<evidence type="ECO:0000256" key="4">
    <source>
        <dbReference type="ARBA" id="ARBA00022729"/>
    </source>
</evidence>
<dbReference type="GO" id="GO:0030574">
    <property type="term" value="P:collagen catabolic process"/>
    <property type="evidence" value="ECO:0007669"/>
    <property type="project" value="TreeGrafter"/>
</dbReference>
<evidence type="ECO:0000256" key="14">
    <source>
        <dbReference type="SAM" id="MobiDB-lite"/>
    </source>
</evidence>
<dbReference type="PRINTS" id="PR00138">
    <property type="entry name" value="MATRIXIN"/>
</dbReference>
<feature type="region of interest" description="Disordered" evidence="14">
    <location>
        <begin position="301"/>
        <end position="346"/>
    </location>
</feature>
<feature type="binding site" evidence="12">
    <location>
        <position position="262"/>
    </location>
    <ligand>
        <name>Zn(2+)</name>
        <dbReference type="ChEBI" id="CHEBI:29105"/>
        <label>2</label>
        <note>catalytic</note>
    </ligand>
</feature>
<comment type="caution">
    <text evidence="16">The sequence shown here is derived from an EMBL/GenBank/DDBJ whole genome shotgun (WGS) entry which is preliminary data.</text>
</comment>
<reference evidence="16" key="2">
    <citation type="submission" date="2021-08" db="EMBL/GenBank/DDBJ databases">
        <authorList>
            <person name="Eriksson T."/>
        </authorList>
    </citation>
    <scope>NUCLEOTIDE SEQUENCE</scope>
    <source>
        <strain evidence="16">Stoneville</strain>
        <tissue evidence="16">Whole head</tissue>
    </source>
</reference>
<proteinExistence type="inferred from homology"/>
<dbReference type="PROSITE" id="PS00546">
    <property type="entry name" value="CYSTEINE_SWITCH"/>
    <property type="match status" value="1"/>
</dbReference>
<evidence type="ECO:0000256" key="11">
    <source>
        <dbReference type="PIRSR" id="PIRSR001191-2"/>
    </source>
</evidence>
<dbReference type="InterPro" id="IPR021190">
    <property type="entry name" value="Pept_M10A"/>
</dbReference>
<sequence length="609" mass="69627">MIFTTYPYHVVLVPKKKHKKKTNVGQITRGELKRRIPHGDPKYLTRDGSLTFLKNFGYIEEDDSTSGALYTEEGISGIIKTVQKFGALEQTGQLDNDTLALMSSPRCGVPDIIKNKRFKRYALGSKGWNKRTITYYIANWSPKLGKESVSKNIQLALDTWGKYGHLKFRKSNTPDADIIVAFGTGYHGDRFPFDGPGRILAHAFFPLGDQGFDGDIHFDADENWADVRHGGDLEGMDFSSVALHELGHSLGLSHSAVPNSVMFPYYQEFVPNSQLQLGYDDILGMYELYIQRNIEDDTYDRTTIRSDEDGTRRSDEDGTRRSDEDGTRHETSTTSTVLPYTTNHPTHVTETTTETFDSTTHSLLMDQTTSQVLYEGDSESVDDHKNHDPKHNIPATNSPSLPNICDGYFDAVASLREEIFIFKEYYVWRLKDMSKIEAGYPISIRHMFPDLPPTVKAIDAAYERPDGMIVLFTGPQFWVYDGTSFVENSPRPLSDYGLPTTLDKIDAVQVWGRNGKTYFYKQDHFWRYNEGNKEMDEGYPRHMERWRGVPHDLDAATTWKGVTHFFKGKLYWKFDNDWVVITEHSPLPTPQLWLGCPEDDTLLLLRDDY</sequence>
<dbReference type="Proteomes" id="UP000719412">
    <property type="component" value="Unassembled WGS sequence"/>
</dbReference>
<dbReference type="FunFam" id="2.110.10.10:FF:000018">
    <property type="entry name" value="Matrix metallopeptidase 25b"/>
    <property type="match status" value="1"/>
</dbReference>
<evidence type="ECO:0000256" key="7">
    <source>
        <dbReference type="ARBA" id="ARBA00022833"/>
    </source>
</evidence>
<evidence type="ECO:0000256" key="13">
    <source>
        <dbReference type="PROSITE-ProRule" id="PRU01011"/>
    </source>
</evidence>
<feature type="binding site" evidence="12">
    <location>
        <position position="461"/>
    </location>
    <ligand>
        <name>Ca(2+)</name>
        <dbReference type="ChEBI" id="CHEBI:29108"/>
        <label>5</label>
    </ligand>
</feature>
<dbReference type="InterPro" id="IPR024079">
    <property type="entry name" value="MetalloPept_cat_dom_sf"/>
</dbReference>
<feature type="repeat" description="Hemopexin" evidence="13">
    <location>
        <begin position="402"/>
        <end position="451"/>
    </location>
</feature>
<feature type="binding site" evidence="12">
    <location>
        <position position="177"/>
    </location>
    <ligand>
        <name>Ca(2+)</name>
        <dbReference type="ChEBI" id="CHEBI:29108"/>
        <label>2</label>
    </ligand>
</feature>
<dbReference type="CDD" id="cd00094">
    <property type="entry name" value="HX"/>
    <property type="match status" value="1"/>
</dbReference>
<dbReference type="InterPro" id="IPR036375">
    <property type="entry name" value="Hemopexin-like_dom_sf"/>
</dbReference>
<comment type="cofactor">
    <cofactor evidence="12">
        <name>Zn(2+)</name>
        <dbReference type="ChEBI" id="CHEBI:29105"/>
    </cofactor>
    <text evidence="12">Binds 2 Zn(2+) ions per subunit.</text>
</comment>
<feature type="binding site" evidence="12">
    <location>
        <position position="222"/>
    </location>
    <ligand>
        <name>Ca(2+)</name>
        <dbReference type="ChEBI" id="CHEBI:29108"/>
        <label>3</label>
    </ligand>
</feature>
<feature type="binding site" evidence="12">
    <location>
        <position position="195"/>
    </location>
    <ligand>
        <name>Ca(2+)</name>
        <dbReference type="ChEBI" id="CHEBI:29108"/>
        <label>3</label>
    </ligand>
</feature>
<dbReference type="EMBL" id="JABDTM020026487">
    <property type="protein sequence ID" value="KAH0811868.1"/>
    <property type="molecule type" value="Genomic_DNA"/>
</dbReference>
<feature type="binding site" evidence="12">
    <location>
        <position position="222"/>
    </location>
    <ligand>
        <name>Ca(2+)</name>
        <dbReference type="ChEBI" id="CHEBI:29108"/>
        <label>1</label>
    </ligand>
</feature>
<dbReference type="InterPro" id="IPR001818">
    <property type="entry name" value="Pept_M10_metallopeptidase"/>
</dbReference>
<dbReference type="GO" id="GO:0006508">
    <property type="term" value="P:proteolysis"/>
    <property type="evidence" value="ECO:0007669"/>
    <property type="project" value="UniProtKB-KW"/>
</dbReference>
<dbReference type="SUPFAM" id="SSF47090">
    <property type="entry name" value="PGBD-like"/>
    <property type="match status" value="1"/>
</dbReference>
<dbReference type="InterPro" id="IPR021158">
    <property type="entry name" value="Pept_M10A_Zn_BS"/>
</dbReference>
<feature type="binding site" evidence="11">
    <location>
        <position position="254"/>
    </location>
    <ligand>
        <name>Zn(2+)</name>
        <dbReference type="ChEBI" id="CHEBI:29105"/>
        <label>2</label>
        <note>catalytic</note>
    </ligand>
</feature>
<dbReference type="AlphaFoldDB" id="A0A8J6LA62"/>
<feature type="binding site" evidence="11">
    <location>
        <position position="244"/>
    </location>
    <ligand>
        <name>Zn(2+)</name>
        <dbReference type="ChEBI" id="CHEBI:29105"/>
        <label>2</label>
        <note>catalytic</note>
    </ligand>
</feature>
<keyword evidence="7 11" id="KW-0862">Zinc</keyword>
<keyword evidence="12" id="KW-0106">Calcium</keyword>
<evidence type="ECO:0000259" key="15">
    <source>
        <dbReference type="SMART" id="SM00235"/>
    </source>
</evidence>
<evidence type="ECO:0000313" key="17">
    <source>
        <dbReference type="Proteomes" id="UP000719412"/>
    </source>
</evidence>
<feature type="binding site" evidence="12">
    <location>
        <position position="459"/>
    </location>
    <ligand>
        <name>Ca(2+)</name>
        <dbReference type="ChEBI" id="CHEBI:29108"/>
        <label>4</label>
    </ligand>
</feature>
<feature type="compositionally biased region" description="Low complexity" evidence="14">
    <location>
        <begin position="332"/>
        <end position="346"/>
    </location>
</feature>
<dbReference type="GO" id="GO:0030198">
    <property type="term" value="P:extracellular matrix organization"/>
    <property type="evidence" value="ECO:0007669"/>
    <property type="project" value="TreeGrafter"/>
</dbReference>
<evidence type="ECO:0000256" key="8">
    <source>
        <dbReference type="ARBA" id="ARBA00023049"/>
    </source>
</evidence>
<feature type="domain" description="Peptidase metallopeptidase" evidence="15">
    <location>
        <begin position="124"/>
        <end position="291"/>
    </location>
</feature>
<feature type="binding site" evidence="12">
    <location>
        <position position="219"/>
    </location>
    <ligand>
        <name>Ca(2+)</name>
        <dbReference type="ChEBI" id="CHEBI:29108"/>
        <label>3</label>
    </ligand>
</feature>
<dbReference type="Gene3D" id="3.40.390.10">
    <property type="entry name" value="Collagenase (Catalytic Domain)"/>
    <property type="match status" value="1"/>
</dbReference>
<feature type="binding site" evidence="12">
    <location>
        <position position="187"/>
    </location>
    <ligand>
        <name>Zn(2+)</name>
        <dbReference type="ChEBI" id="CHEBI:29105"/>
        <label>1</label>
    </ligand>
</feature>
<comment type="similarity">
    <text evidence="1">Belongs to the peptidase M10A family.</text>
</comment>
<dbReference type="Gene3D" id="2.110.10.10">
    <property type="entry name" value="Hemopexin-like domain"/>
    <property type="match status" value="1"/>
</dbReference>
<feature type="active site" evidence="10">
    <location>
        <position position="245"/>
    </location>
</feature>
<dbReference type="GO" id="GO:0031012">
    <property type="term" value="C:extracellular matrix"/>
    <property type="evidence" value="ECO:0007669"/>
    <property type="project" value="InterPro"/>
</dbReference>
<dbReference type="InterPro" id="IPR006026">
    <property type="entry name" value="Peptidase_Metallo"/>
</dbReference>
<feature type="repeat" description="Hemopexin" evidence="13">
    <location>
        <begin position="455"/>
        <end position="500"/>
    </location>
</feature>
<dbReference type="Pfam" id="PF00413">
    <property type="entry name" value="Peptidase_M10"/>
    <property type="match status" value="1"/>
</dbReference>
<dbReference type="CDD" id="cd04278">
    <property type="entry name" value="ZnMc_MMP"/>
    <property type="match status" value="1"/>
</dbReference>
<feature type="binding site" evidence="12">
    <location>
        <position position="217"/>
    </location>
    <ligand>
        <name>Zn(2+)</name>
        <dbReference type="ChEBI" id="CHEBI:29105"/>
        <label>1</label>
    </ligand>
</feature>
<name>A0A8J6LA62_TENMO</name>
<dbReference type="PROSITE" id="PS51642">
    <property type="entry name" value="HEMOPEXIN_2"/>
    <property type="match status" value="3"/>
</dbReference>
<evidence type="ECO:0000256" key="2">
    <source>
        <dbReference type="ARBA" id="ARBA00022670"/>
    </source>
</evidence>
<accession>A0A8J6LA62</accession>
<keyword evidence="3 11" id="KW-0479">Metal-binding</keyword>
<organism evidence="16 17">
    <name type="scientific">Tenebrio molitor</name>
    <name type="common">Yellow mealworm beetle</name>
    <dbReference type="NCBI Taxonomy" id="7067"/>
    <lineage>
        <taxon>Eukaryota</taxon>
        <taxon>Metazoa</taxon>
        <taxon>Ecdysozoa</taxon>
        <taxon>Arthropoda</taxon>
        <taxon>Hexapoda</taxon>
        <taxon>Insecta</taxon>
        <taxon>Pterygota</taxon>
        <taxon>Neoptera</taxon>
        <taxon>Endopterygota</taxon>
        <taxon>Coleoptera</taxon>
        <taxon>Polyphaga</taxon>
        <taxon>Cucujiformia</taxon>
        <taxon>Tenebrionidae</taxon>
        <taxon>Tenebrio</taxon>
    </lineage>
</organism>
<evidence type="ECO:0000256" key="12">
    <source>
        <dbReference type="PIRSR" id="PIRSR621190-2"/>
    </source>
</evidence>
<keyword evidence="5" id="KW-0677">Repeat</keyword>
<feature type="binding site" evidence="12">
    <location>
        <position position="554"/>
    </location>
    <ligand>
        <name>Ca(2+)</name>
        <dbReference type="ChEBI" id="CHEBI:29108"/>
        <label>4</label>
    </ligand>
</feature>
<feature type="binding site" evidence="12">
    <location>
        <position position="215"/>
    </location>
    <ligand>
        <name>Ca(2+)</name>
        <dbReference type="ChEBI" id="CHEBI:29108"/>
        <label>2</label>
    </ligand>
</feature>
<feature type="binding site" evidence="12">
    <location>
        <position position="194"/>
    </location>
    <ligand>
        <name>Ca(2+)</name>
        <dbReference type="ChEBI" id="CHEBI:29108"/>
        <label>3</label>
    </ligand>
</feature>
<feature type="compositionally biased region" description="Basic and acidic residues" evidence="14">
    <location>
        <begin position="301"/>
        <end position="331"/>
    </location>
</feature>
<dbReference type="PIRSF" id="PIRSF001191">
    <property type="entry name" value="Peptidase_M10A_matrix"/>
    <property type="match status" value="1"/>
</dbReference>
<dbReference type="SUPFAM" id="SSF55486">
    <property type="entry name" value="Metalloproteases ('zincins'), catalytic domain"/>
    <property type="match status" value="1"/>
</dbReference>
<reference evidence="16" key="1">
    <citation type="journal article" date="2020" name="J Insects Food Feed">
        <title>The yellow mealworm (Tenebrio molitor) genome: a resource for the emerging insects as food and feed industry.</title>
        <authorList>
            <person name="Eriksson T."/>
            <person name="Andere A."/>
            <person name="Kelstrup H."/>
            <person name="Emery V."/>
            <person name="Picard C."/>
        </authorList>
    </citation>
    <scope>NUCLEOTIDE SEQUENCE</scope>
    <source>
        <strain evidence="16">Stoneville</strain>
        <tissue evidence="16">Whole head</tissue>
    </source>
</reference>
<evidence type="ECO:0000313" key="16">
    <source>
        <dbReference type="EMBL" id="KAH0811868.1"/>
    </source>
</evidence>
<feature type="binding site" evidence="12">
    <location>
        <position position="189"/>
    </location>
    <ligand>
        <name>Zn(2+)</name>
        <dbReference type="ChEBI" id="CHEBI:29105"/>
        <label>1</label>
    </ligand>
</feature>
<keyword evidence="8" id="KW-0482">Metalloprotease</keyword>
<evidence type="ECO:0000256" key="6">
    <source>
        <dbReference type="ARBA" id="ARBA00022801"/>
    </source>
</evidence>
<keyword evidence="4" id="KW-0732">Signal</keyword>
<comment type="cofactor">
    <cofactor evidence="12">
        <name>Ca(2+)</name>
        <dbReference type="ChEBI" id="CHEBI:29108"/>
    </cofactor>
    <text evidence="12">Can bind about 5 Ca(2+) ions per subunit.</text>
</comment>
<protein>
    <recommendedName>
        <fullName evidence="15">Peptidase metallopeptidase domain-containing protein</fullName>
    </recommendedName>
</protein>
<dbReference type="InterPro" id="IPR018487">
    <property type="entry name" value="Hemopexin-like_repeat"/>
</dbReference>
<keyword evidence="9" id="KW-0865">Zymogen</keyword>
<feature type="binding site" description="in inhibited form" evidence="12">
    <location>
        <position position="107"/>
    </location>
    <ligand>
        <name>Zn(2+)</name>
        <dbReference type="ChEBI" id="CHEBI:29105"/>
        <label>2</label>
        <note>catalytic</note>
    </ligand>
</feature>
<dbReference type="SMART" id="SM00235">
    <property type="entry name" value="ZnMc"/>
    <property type="match status" value="1"/>
</dbReference>
<evidence type="ECO:0000256" key="1">
    <source>
        <dbReference type="ARBA" id="ARBA00010370"/>
    </source>
</evidence>